<name>A0A3A5H273_9ACTN</name>
<dbReference type="EMBL" id="QYRP01000002">
    <property type="protein sequence ID" value="RJS44822.1"/>
    <property type="molecule type" value="Genomic_DNA"/>
</dbReference>
<reference evidence="3" key="1">
    <citation type="submission" date="2018-09" db="EMBL/GenBank/DDBJ databases">
        <authorList>
            <person name="Zhu H."/>
        </authorList>
    </citation>
    <scope>NUCLEOTIDE SEQUENCE [LARGE SCALE GENOMIC DNA]</scope>
    <source>
        <strain evidence="3">K1W22B-1</strain>
    </source>
</reference>
<keyword evidence="1" id="KW-0175">Coiled coil</keyword>
<comment type="caution">
    <text evidence="2">The sequence shown here is derived from an EMBL/GenBank/DDBJ whole genome shotgun (WGS) entry which is preliminary data.</text>
</comment>
<dbReference type="SUPFAM" id="SSF57997">
    <property type="entry name" value="Tropomyosin"/>
    <property type="match status" value="1"/>
</dbReference>
<evidence type="ECO:0000256" key="1">
    <source>
        <dbReference type="SAM" id="Coils"/>
    </source>
</evidence>
<dbReference type="Proteomes" id="UP000276542">
    <property type="component" value="Unassembled WGS sequence"/>
</dbReference>
<organism evidence="2 3">
    <name type="scientific">Nocardioides cavernaquae</name>
    <dbReference type="NCBI Taxonomy" id="2321396"/>
    <lineage>
        <taxon>Bacteria</taxon>
        <taxon>Bacillati</taxon>
        <taxon>Actinomycetota</taxon>
        <taxon>Actinomycetes</taxon>
        <taxon>Propionibacteriales</taxon>
        <taxon>Nocardioidaceae</taxon>
        <taxon>Nocardioides</taxon>
    </lineage>
</organism>
<evidence type="ECO:0000313" key="2">
    <source>
        <dbReference type="EMBL" id="RJS44822.1"/>
    </source>
</evidence>
<feature type="coiled-coil region" evidence="1">
    <location>
        <begin position="193"/>
        <end position="283"/>
    </location>
</feature>
<sequence length="287" mass="30458">MMSLLEEAEALYGLPLAEFTPARDARVKALRAEDRELSDAVKALKKPSLAAWVLNLLVRREPDQVAQLISLGASLRDAAESLDGAQLRELTKQRRQLTAAVTTVARRHALAEGHKVTEPVADEVESTLTAAMLDTGAAAAVRSGLLVRAFATTGLGDLDAASYVAVEEAIGHEVSAAPMKLHAVPDPSAAALRREKKQAVARAEKELRIARDSLARAKTRHQGAQAQALQLESEIDEVRRRLAELEEREDDAASAVDKAADAVASATEEADAAEKARDAAAAALGAD</sequence>
<dbReference type="OrthoDB" id="3541690at2"/>
<protein>
    <submittedName>
        <fullName evidence="2">Uncharacterized protein</fullName>
    </submittedName>
</protein>
<accession>A0A3A5H273</accession>
<keyword evidence="3" id="KW-1185">Reference proteome</keyword>
<proteinExistence type="predicted"/>
<evidence type="ECO:0000313" key="3">
    <source>
        <dbReference type="Proteomes" id="UP000276542"/>
    </source>
</evidence>
<dbReference type="AlphaFoldDB" id="A0A3A5H273"/>
<gene>
    <name evidence="2" type="ORF">D4739_00240</name>
</gene>